<evidence type="ECO:0000256" key="1">
    <source>
        <dbReference type="SAM" id="Coils"/>
    </source>
</evidence>
<dbReference type="GO" id="GO:0035331">
    <property type="term" value="P:negative regulation of hippo signaling"/>
    <property type="evidence" value="ECO:0007669"/>
    <property type="project" value="TreeGrafter"/>
</dbReference>
<reference evidence="3 4" key="1">
    <citation type="journal article" date="2018" name="Mol. Genet. Genomics">
        <title>The red deer Cervus elaphus genome CerEla1.0: sequencing, annotating, genes, and chromosomes.</title>
        <authorList>
            <person name="Bana N.A."/>
            <person name="Nyiri A."/>
            <person name="Nagy J."/>
            <person name="Frank K."/>
            <person name="Nagy T."/>
            <person name="Steger V."/>
            <person name="Schiller M."/>
            <person name="Lakatos P."/>
            <person name="Sugar L."/>
            <person name="Horn P."/>
            <person name="Barta E."/>
            <person name="Orosz L."/>
        </authorList>
    </citation>
    <scope>NUCLEOTIDE SEQUENCE [LARGE SCALE GENOMIC DNA]</scope>
    <source>
        <strain evidence="3">Hungarian</strain>
    </source>
</reference>
<dbReference type="InterPro" id="IPR053004">
    <property type="entry name" value="MAGUK_Signaling_Regulators"/>
</dbReference>
<dbReference type="InterPro" id="IPR006907">
    <property type="entry name" value="DLG5_N"/>
</dbReference>
<dbReference type="GO" id="GO:0005886">
    <property type="term" value="C:plasma membrane"/>
    <property type="evidence" value="ECO:0007669"/>
    <property type="project" value="TreeGrafter"/>
</dbReference>
<dbReference type="OrthoDB" id="10067129at2759"/>
<dbReference type="Pfam" id="PF04822">
    <property type="entry name" value="Takusan"/>
    <property type="match status" value="1"/>
</dbReference>
<dbReference type="EMBL" id="MKHE01000015">
    <property type="protein sequence ID" value="OWK07661.1"/>
    <property type="molecule type" value="Genomic_DNA"/>
</dbReference>
<evidence type="ECO:0000313" key="3">
    <source>
        <dbReference type="EMBL" id="OWK07661.1"/>
    </source>
</evidence>
<gene>
    <name evidence="3" type="ORF">Celaphus_00008327</name>
</gene>
<feature type="non-terminal residue" evidence="3">
    <location>
        <position position="199"/>
    </location>
</feature>
<keyword evidence="4" id="KW-1185">Reference proteome</keyword>
<evidence type="ECO:0000313" key="4">
    <source>
        <dbReference type="Proteomes" id="UP000242450"/>
    </source>
</evidence>
<organism evidence="3 4">
    <name type="scientific">Cervus elaphus hippelaphus</name>
    <name type="common">European red deer</name>
    <dbReference type="NCBI Taxonomy" id="46360"/>
    <lineage>
        <taxon>Eukaryota</taxon>
        <taxon>Metazoa</taxon>
        <taxon>Chordata</taxon>
        <taxon>Craniata</taxon>
        <taxon>Vertebrata</taxon>
        <taxon>Euteleostomi</taxon>
        <taxon>Mammalia</taxon>
        <taxon>Eutheria</taxon>
        <taxon>Laurasiatheria</taxon>
        <taxon>Artiodactyla</taxon>
        <taxon>Ruminantia</taxon>
        <taxon>Pecora</taxon>
        <taxon>Cervidae</taxon>
        <taxon>Cervinae</taxon>
        <taxon>Cervus</taxon>
    </lineage>
</organism>
<dbReference type="PANTHER" id="PTHR46360:SF1">
    <property type="entry name" value="DISKS LARGE HOMOLOG 5"/>
    <property type="match status" value="1"/>
</dbReference>
<proteinExistence type="predicted"/>
<dbReference type="AlphaFoldDB" id="A0A212CNT9"/>
<comment type="caution">
    <text evidence="3">The sequence shown here is derived from an EMBL/GenBank/DDBJ whole genome shotgun (WGS) entry which is preliminary data.</text>
</comment>
<name>A0A212CNT9_CEREH</name>
<accession>A0A212CNT9</accession>
<feature type="domain" description="Disks large homolog 5 N-terminal" evidence="2">
    <location>
        <begin position="40"/>
        <end position="124"/>
    </location>
</feature>
<dbReference type="PANTHER" id="PTHR46360">
    <property type="entry name" value="DISKS LARGE HOMOLOG 5"/>
    <property type="match status" value="1"/>
</dbReference>
<dbReference type="Proteomes" id="UP000242450">
    <property type="component" value="Chromosome 15"/>
</dbReference>
<protein>
    <submittedName>
        <fullName evidence="3">DLG5</fullName>
    </submittedName>
</protein>
<sequence length="199" mass="23237">MLEPVCLGSGPCLASCSLAWWCHLGKRVVTGPTWEGTTGKAPSPPPVLSERQLNEKLESLSMQLRMMTRERNELRKRLAFATHGITFDKRPYHRLNPDYERLKIQCVRAMSDLQSLQSQHTNALKRCEEVAKETDFYHTLHSRLLSDQTQLKDDVDMLRRENGQLLRERNLLQQSWEDMKRLHEEDQKEIGDLRAQQQQ</sequence>
<feature type="coiled-coil region" evidence="1">
    <location>
        <begin position="50"/>
        <end position="175"/>
    </location>
</feature>
<keyword evidence="1" id="KW-0175">Coiled coil</keyword>
<evidence type="ECO:0000259" key="2">
    <source>
        <dbReference type="Pfam" id="PF04822"/>
    </source>
</evidence>